<dbReference type="EMBL" id="AJAQ01000016">
    <property type="protein sequence ID" value="EOH93760.1"/>
    <property type="molecule type" value="Genomic_DNA"/>
</dbReference>
<evidence type="ECO:0000313" key="1">
    <source>
        <dbReference type="EMBL" id="EOH93760.1"/>
    </source>
</evidence>
<organism evidence="1 2">
    <name type="scientific">Enterococcus pallens ATCC BAA-351</name>
    <dbReference type="NCBI Taxonomy" id="1158607"/>
    <lineage>
        <taxon>Bacteria</taxon>
        <taxon>Bacillati</taxon>
        <taxon>Bacillota</taxon>
        <taxon>Bacilli</taxon>
        <taxon>Lactobacillales</taxon>
        <taxon>Enterococcaceae</taxon>
        <taxon>Enterococcus</taxon>
    </lineage>
</organism>
<dbReference type="PATRIC" id="fig|1158607.3.peg.2430"/>
<protein>
    <submittedName>
        <fullName evidence="1">Uncharacterized protein</fullName>
    </submittedName>
</protein>
<dbReference type="Proteomes" id="UP000013782">
    <property type="component" value="Unassembled WGS sequence"/>
</dbReference>
<keyword evidence="2" id="KW-1185">Reference proteome</keyword>
<dbReference type="AlphaFoldDB" id="R2SE00"/>
<dbReference type="PROSITE" id="PS51257">
    <property type="entry name" value="PROKAR_LIPOPROTEIN"/>
    <property type="match status" value="1"/>
</dbReference>
<dbReference type="RefSeq" id="WP_010757446.1">
    <property type="nucleotide sequence ID" value="NZ_ASWD01000001.1"/>
</dbReference>
<proteinExistence type="predicted"/>
<accession>R2SE00</accession>
<gene>
    <name evidence="1" type="ORF">UAU_02456</name>
</gene>
<reference evidence="1 2" key="1">
    <citation type="submission" date="2013-02" db="EMBL/GenBank/DDBJ databases">
        <title>The Genome Sequence of Enterococcus pallens BAA-351.</title>
        <authorList>
            <consortium name="The Broad Institute Genome Sequencing Platform"/>
            <consortium name="The Broad Institute Genome Sequencing Center for Infectious Disease"/>
            <person name="Earl A.M."/>
            <person name="Gilmore M.S."/>
            <person name="Lebreton F."/>
            <person name="Walker B."/>
            <person name="Young S.K."/>
            <person name="Zeng Q."/>
            <person name="Gargeya S."/>
            <person name="Fitzgerald M."/>
            <person name="Haas B."/>
            <person name="Abouelleil A."/>
            <person name="Alvarado L."/>
            <person name="Arachchi H.M."/>
            <person name="Berlin A.M."/>
            <person name="Chapman S.B."/>
            <person name="Dewar J."/>
            <person name="Goldberg J."/>
            <person name="Griggs A."/>
            <person name="Gujja S."/>
            <person name="Hansen M."/>
            <person name="Howarth C."/>
            <person name="Imamovic A."/>
            <person name="Larimer J."/>
            <person name="McCowan C."/>
            <person name="Murphy C."/>
            <person name="Neiman D."/>
            <person name="Pearson M."/>
            <person name="Priest M."/>
            <person name="Roberts A."/>
            <person name="Saif S."/>
            <person name="Shea T."/>
            <person name="Sisk P."/>
            <person name="Sykes S."/>
            <person name="Wortman J."/>
            <person name="Nusbaum C."/>
            <person name="Birren B."/>
        </authorList>
    </citation>
    <scope>NUCLEOTIDE SEQUENCE [LARGE SCALE GENOMIC DNA]</scope>
    <source>
        <strain evidence="1 2">ATCC BAA-351</strain>
    </source>
</reference>
<comment type="caution">
    <text evidence="1">The sequence shown here is derived from an EMBL/GenBank/DDBJ whole genome shotgun (WGS) entry which is preliminary data.</text>
</comment>
<name>R2SE00_9ENTE</name>
<evidence type="ECO:0000313" key="2">
    <source>
        <dbReference type="Proteomes" id="UP000013782"/>
    </source>
</evidence>
<sequence>MAKQLKLIWLLTCICFGLSGCGKNYISNIRTDSEPITEQFPSLPIPDRMYWQHAKQSGVGLDHQELALFLFYPDVNQFNTVKGQLISEQKVFSIEPAFLPEELENQSISWNVAKTAAYFQEEIVEPKAVDAYWCDEEQVVYLFMSWD</sequence>
<dbReference type="HOGENOM" id="CLU_1765211_0_0_9"/>